<dbReference type="GO" id="GO:0005576">
    <property type="term" value="C:extracellular region"/>
    <property type="evidence" value="ECO:0007669"/>
    <property type="project" value="UniProtKB-SubCell"/>
</dbReference>
<evidence type="ECO:0000259" key="4">
    <source>
        <dbReference type="PROSITE" id="PS51677"/>
    </source>
</evidence>
<organism evidence="5 6">
    <name type="scientific">Desulfosarcina ovata subsp. sediminis</name>
    <dbReference type="NCBI Taxonomy" id="885957"/>
    <lineage>
        <taxon>Bacteria</taxon>
        <taxon>Pseudomonadati</taxon>
        <taxon>Thermodesulfobacteriota</taxon>
        <taxon>Desulfobacteria</taxon>
        <taxon>Desulfobacterales</taxon>
        <taxon>Desulfosarcinaceae</taxon>
        <taxon>Desulfosarcina</taxon>
    </lineage>
</organism>
<dbReference type="PANTHER" id="PTHR34216:SF3">
    <property type="entry name" value="POLY-BETA-1,6-N-ACETYL-D-GLUCOSAMINE N-DEACETYLASE"/>
    <property type="match status" value="1"/>
</dbReference>
<dbReference type="InterPro" id="IPR002509">
    <property type="entry name" value="NODB_dom"/>
</dbReference>
<dbReference type="CDD" id="cd10918">
    <property type="entry name" value="CE4_NodB_like_5s_6s"/>
    <property type="match status" value="1"/>
</dbReference>
<dbReference type="PANTHER" id="PTHR34216">
    <property type="match status" value="1"/>
</dbReference>
<sequence length="327" mass="36086">MVIAGMAWVVTIVGILFPATGHAGESNPRSAPPLPRLVRAGQGDTPETLASRYLNDAGKAWTIVEYNGVDAFTEGQAVLIPMAPFRRGGLASDGYQTVPVLAYTDIAESPGEPGQIARTDFEAQLAWLKENNFNSIRPEDLIAFMDFTGQLPRRAVLISVDTQSRHFFDFGLPLLQKYGFTATLFVATRGVGRKSAMTWEQLEMLQQMGFTIGCRGRGGRSLTRRQKGQRSEDHFKWMAAELRQAKQTIEIRLGTACKFLACPEGDTNELLVAAAVKIGYTAIFSRKTEVIPFFGDRYAIPRIVIDPRTTLSSFADQMTPMNQAELN</sequence>
<dbReference type="Pfam" id="PF01522">
    <property type="entry name" value="Polysacc_deac_1"/>
    <property type="match status" value="1"/>
</dbReference>
<name>A0A5K7ZVC6_9BACT</name>
<dbReference type="Gene3D" id="3.20.20.370">
    <property type="entry name" value="Glycoside hydrolase/deacetylase"/>
    <property type="match status" value="1"/>
</dbReference>
<evidence type="ECO:0000256" key="1">
    <source>
        <dbReference type="ARBA" id="ARBA00004613"/>
    </source>
</evidence>
<accession>A0A5K7ZVC6</accession>
<dbReference type="InterPro" id="IPR011330">
    <property type="entry name" value="Glyco_hydro/deAcase_b/a-brl"/>
</dbReference>
<dbReference type="AlphaFoldDB" id="A0A5K7ZVC6"/>
<dbReference type="SUPFAM" id="SSF88713">
    <property type="entry name" value="Glycoside hydrolase/deacetylase"/>
    <property type="match status" value="1"/>
</dbReference>
<proteinExistence type="predicted"/>
<feature type="domain" description="NodB homology" evidence="4">
    <location>
        <begin position="154"/>
        <end position="327"/>
    </location>
</feature>
<comment type="subcellular location">
    <subcellularLocation>
        <location evidence="1">Secreted</location>
    </subcellularLocation>
</comment>
<dbReference type="Proteomes" id="UP000425960">
    <property type="component" value="Chromosome"/>
</dbReference>
<dbReference type="GO" id="GO:0005975">
    <property type="term" value="P:carbohydrate metabolic process"/>
    <property type="evidence" value="ECO:0007669"/>
    <property type="project" value="InterPro"/>
</dbReference>
<dbReference type="KEGG" id="dov:DSCO28_47160"/>
<evidence type="ECO:0000256" key="3">
    <source>
        <dbReference type="SAM" id="MobiDB-lite"/>
    </source>
</evidence>
<feature type="region of interest" description="Disordered" evidence="3">
    <location>
        <begin position="23"/>
        <end position="42"/>
    </location>
</feature>
<protein>
    <recommendedName>
        <fullName evidence="4">NodB homology domain-containing protein</fullName>
    </recommendedName>
</protein>
<evidence type="ECO:0000313" key="5">
    <source>
        <dbReference type="EMBL" id="BBO84150.1"/>
    </source>
</evidence>
<evidence type="ECO:0000256" key="2">
    <source>
        <dbReference type="ARBA" id="ARBA00022729"/>
    </source>
</evidence>
<dbReference type="EMBL" id="AP021876">
    <property type="protein sequence ID" value="BBO84150.1"/>
    <property type="molecule type" value="Genomic_DNA"/>
</dbReference>
<evidence type="ECO:0000313" key="6">
    <source>
        <dbReference type="Proteomes" id="UP000425960"/>
    </source>
</evidence>
<dbReference type="InterPro" id="IPR051398">
    <property type="entry name" value="Polysacch_Deacetylase"/>
</dbReference>
<dbReference type="GO" id="GO:0016810">
    <property type="term" value="F:hydrolase activity, acting on carbon-nitrogen (but not peptide) bonds"/>
    <property type="evidence" value="ECO:0007669"/>
    <property type="project" value="InterPro"/>
</dbReference>
<keyword evidence="2" id="KW-0732">Signal</keyword>
<reference evidence="5 6" key="1">
    <citation type="submission" date="2019-11" db="EMBL/GenBank/DDBJ databases">
        <title>Comparative genomics of hydrocarbon-degrading Desulfosarcina strains.</title>
        <authorList>
            <person name="Watanabe M."/>
            <person name="Kojima H."/>
            <person name="Fukui M."/>
        </authorList>
    </citation>
    <scope>NUCLEOTIDE SEQUENCE [LARGE SCALE GENOMIC DNA]</scope>
    <source>
        <strain evidence="5 6">28bB2T</strain>
    </source>
</reference>
<dbReference type="PROSITE" id="PS51677">
    <property type="entry name" value="NODB"/>
    <property type="match status" value="1"/>
</dbReference>
<gene>
    <name evidence="5" type="ORF">DSCO28_47160</name>
</gene>